<dbReference type="STRING" id="1357400.HMPREF2086_01453"/>
<evidence type="ECO:0000259" key="4">
    <source>
        <dbReference type="Pfam" id="PF00675"/>
    </source>
</evidence>
<name>V8C8F1_9HELI</name>
<dbReference type="RefSeq" id="WP_023928188.1">
    <property type="nucleotide sequence ID" value="NZ_KI669455.1"/>
</dbReference>
<sequence>MSIAGANPKQSALPDFKQIRLENGLEIVVIPLDNKSGVIQTNVFYKVGSRDEVMGKSGIAHILEHLSFKSTKNLKAGQFDEIVKSFGGTNNAATSFDYTQYYIKSSAANVDKSLELFAELMQNLSLSEKEFQPERQVVAEERRWRTDNSPVGYLYFRFFNTAFLHHSYHWTPIGFMGDILSWDIDDIRNFYQQYYQPNNAIVVVAGDIEPNVVFESAKKHFGKIANKIKISRPKITEPAQDGYREVIVRKESEIEWLLMGYKIPNFEDKDQVALSALADILSGGKSALLDAELVDKKNIASEVSASAMSLKDSGIFLFMAAGNAGVEAKKLQKEILAILERVKRGKITQKELDKVKVNMRASFVFGLNKASSVAGIFGRYLVKGNIKPLLEYEESFSKLTLEDITSVAKKYFKEDGLTVAILKNP</sequence>
<dbReference type="InterPro" id="IPR050361">
    <property type="entry name" value="MPP/UQCRC_Complex"/>
</dbReference>
<dbReference type="EMBL" id="AZJI01000006">
    <property type="protein sequence ID" value="ETD23006.1"/>
    <property type="molecule type" value="Genomic_DNA"/>
</dbReference>
<evidence type="ECO:0000313" key="6">
    <source>
        <dbReference type="EMBL" id="ETD23006.1"/>
    </source>
</evidence>
<dbReference type="Pfam" id="PF05193">
    <property type="entry name" value="Peptidase_M16_C"/>
    <property type="match status" value="1"/>
</dbReference>
<evidence type="ECO:0000259" key="5">
    <source>
        <dbReference type="Pfam" id="PF05193"/>
    </source>
</evidence>
<comment type="similarity">
    <text evidence="2 3">Belongs to the peptidase M16 family.</text>
</comment>
<comment type="cofactor">
    <cofactor evidence="1">
        <name>Zn(2+)</name>
        <dbReference type="ChEBI" id="CHEBI:29105"/>
    </cofactor>
</comment>
<evidence type="ECO:0000256" key="3">
    <source>
        <dbReference type="RuleBase" id="RU004447"/>
    </source>
</evidence>
<dbReference type="AlphaFoldDB" id="V8C8F1"/>
<dbReference type="InterPro" id="IPR001431">
    <property type="entry name" value="Pept_M16_Zn_BS"/>
</dbReference>
<dbReference type="GO" id="GO:0006508">
    <property type="term" value="P:proteolysis"/>
    <property type="evidence" value="ECO:0007669"/>
    <property type="project" value="InterPro"/>
</dbReference>
<organism evidence="6 7">
    <name type="scientific">Helicobacter macacae MIT 99-5501</name>
    <dbReference type="NCBI Taxonomy" id="1357400"/>
    <lineage>
        <taxon>Bacteria</taxon>
        <taxon>Pseudomonadati</taxon>
        <taxon>Campylobacterota</taxon>
        <taxon>Epsilonproteobacteria</taxon>
        <taxon>Campylobacterales</taxon>
        <taxon>Helicobacteraceae</taxon>
        <taxon>Helicobacter</taxon>
    </lineage>
</organism>
<feature type="domain" description="Peptidase M16 N-terminal" evidence="4">
    <location>
        <begin position="41"/>
        <end position="143"/>
    </location>
</feature>
<evidence type="ECO:0000256" key="1">
    <source>
        <dbReference type="ARBA" id="ARBA00001947"/>
    </source>
</evidence>
<dbReference type="PANTHER" id="PTHR11851:SF49">
    <property type="entry name" value="MITOCHONDRIAL-PROCESSING PEPTIDASE SUBUNIT ALPHA"/>
    <property type="match status" value="1"/>
</dbReference>
<comment type="caution">
    <text evidence="6">The sequence shown here is derived from an EMBL/GenBank/DDBJ whole genome shotgun (WGS) entry which is preliminary data.</text>
</comment>
<dbReference type="HOGENOM" id="CLU_009902_1_0_7"/>
<keyword evidence="7" id="KW-1185">Reference proteome</keyword>
<reference evidence="6 7" key="1">
    <citation type="journal article" date="2014" name="Genome Announc.">
        <title>Draft genome sequences of six enterohepatic helicobacter species isolated from humans and one from rhesus macaques.</title>
        <authorList>
            <person name="Shen Z."/>
            <person name="Sheh A."/>
            <person name="Young S.K."/>
            <person name="Abouelliel A."/>
            <person name="Ward D.V."/>
            <person name="Earl A.M."/>
            <person name="Fox J.G."/>
        </authorList>
    </citation>
    <scope>NUCLEOTIDE SEQUENCE [LARGE SCALE GENOMIC DNA]</scope>
    <source>
        <strain evidence="6 7">MIT 99-5501</strain>
    </source>
</reference>
<dbReference type="GO" id="GO:0004222">
    <property type="term" value="F:metalloendopeptidase activity"/>
    <property type="evidence" value="ECO:0007669"/>
    <property type="project" value="InterPro"/>
</dbReference>
<dbReference type="eggNOG" id="COG0612">
    <property type="taxonomic scope" value="Bacteria"/>
</dbReference>
<dbReference type="InterPro" id="IPR011249">
    <property type="entry name" value="Metalloenz_LuxS/M16"/>
</dbReference>
<evidence type="ECO:0000313" key="7">
    <source>
        <dbReference type="Proteomes" id="UP000018731"/>
    </source>
</evidence>
<proteinExistence type="inferred from homology"/>
<dbReference type="PROSITE" id="PS00143">
    <property type="entry name" value="INSULINASE"/>
    <property type="match status" value="1"/>
</dbReference>
<dbReference type="Gene3D" id="3.30.830.10">
    <property type="entry name" value="Metalloenzyme, LuxS/M16 peptidase-like"/>
    <property type="match status" value="2"/>
</dbReference>
<accession>V8C8F1</accession>
<dbReference type="Proteomes" id="UP000018731">
    <property type="component" value="Unassembled WGS sequence"/>
</dbReference>
<dbReference type="InterPro" id="IPR007863">
    <property type="entry name" value="Peptidase_M16_C"/>
</dbReference>
<feature type="domain" description="Peptidase M16 C-terminal" evidence="5">
    <location>
        <begin position="182"/>
        <end position="356"/>
    </location>
</feature>
<dbReference type="GO" id="GO:0046872">
    <property type="term" value="F:metal ion binding"/>
    <property type="evidence" value="ECO:0007669"/>
    <property type="project" value="InterPro"/>
</dbReference>
<dbReference type="PATRIC" id="fig|1357400.3.peg.1944"/>
<protein>
    <recommendedName>
        <fullName evidence="8">Peptidase M16 N-terminal domain-containing protein</fullName>
    </recommendedName>
</protein>
<evidence type="ECO:0000256" key="2">
    <source>
        <dbReference type="ARBA" id="ARBA00007261"/>
    </source>
</evidence>
<evidence type="ECO:0008006" key="8">
    <source>
        <dbReference type="Google" id="ProtNLM"/>
    </source>
</evidence>
<dbReference type="OrthoDB" id="9811314at2"/>
<dbReference type="Pfam" id="PF00675">
    <property type="entry name" value="Peptidase_M16"/>
    <property type="match status" value="1"/>
</dbReference>
<dbReference type="PANTHER" id="PTHR11851">
    <property type="entry name" value="METALLOPROTEASE"/>
    <property type="match status" value="1"/>
</dbReference>
<dbReference type="SUPFAM" id="SSF63411">
    <property type="entry name" value="LuxS/MPP-like metallohydrolase"/>
    <property type="match status" value="2"/>
</dbReference>
<gene>
    <name evidence="6" type="ORF">HMPREF2086_01453</name>
</gene>
<dbReference type="InterPro" id="IPR011765">
    <property type="entry name" value="Pept_M16_N"/>
</dbReference>